<reference evidence="1" key="1">
    <citation type="submission" date="2021-06" db="EMBL/GenBank/DDBJ databases">
        <authorList>
            <person name="Kallberg Y."/>
            <person name="Tangrot J."/>
            <person name="Rosling A."/>
        </authorList>
    </citation>
    <scope>NUCLEOTIDE SEQUENCE</scope>
    <source>
        <strain evidence="1">MA461A</strain>
    </source>
</reference>
<keyword evidence="2" id="KW-1185">Reference proteome</keyword>
<name>A0ACA9PLS1_9GLOM</name>
<proteinExistence type="predicted"/>
<dbReference type="EMBL" id="CAJVQC010022047">
    <property type="protein sequence ID" value="CAG8716288.1"/>
    <property type="molecule type" value="Genomic_DNA"/>
</dbReference>
<protein>
    <submittedName>
        <fullName evidence="1">27221_t:CDS:1</fullName>
    </submittedName>
</protein>
<accession>A0ACA9PLS1</accession>
<evidence type="ECO:0000313" key="1">
    <source>
        <dbReference type="EMBL" id="CAG8716288.1"/>
    </source>
</evidence>
<feature type="non-terminal residue" evidence="1">
    <location>
        <position position="1"/>
    </location>
</feature>
<dbReference type="Proteomes" id="UP000789920">
    <property type="component" value="Unassembled WGS sequence"/>
</dbReference>
<organism evidence="1 2">
    <name type="scientific">Racocetra persica</name>
    <dbReference type="NCBI Taxonomy" id="160502"/>
    <lineage>
        <taxon>Eukaryota</taxon>
        <taxon>Fungi</taxon>
        <taxon>Fungi incertae sedis</taxon>
        <taxon>Mucoromycota</taxon>
        <taxon>Glomeromycotina</taxon>
        <taxon>Glomeromycetes</taxon>
        <taxon>Diversisporales</taxon>
        <taxon>Gigasporaceae</taxon>
        <taxon>Racocetra</taxon>
    </lineage>
</organism>
<sequence>HSKLVLGVEFGGIVEIVSSNSIISDIENQKLQLVNDSNFLFPFANEQISDQCKHSSYAYWSWENLSRQLSSFCPTNLISSSQWTYGFISNAKQPYLYRQDSSSKYYYVTFYEDYQSLNAKLDYIKITNLAGIAIADITKDSKDLQLTNFITGIPPNKPGGNGTTGTSLPSSSTSPPNIGAIVGGVIGSIIFVSVLVAVGIILYRRRHGTKMSNPLINTNNQTCSDTNPQVYSDINRQVHPDTNNRIYSDTNHKVF</sequence>
<evidence type="ECO:0000313" key="2">
    <source>
        <dbReference type="Proteomes" id="UP000789920"/>
    </source>
</evidence>
<gene>
    <name evidence="1" type="ORF">RPERSI_LOCUS10917</name>
</gene>
<comment type="caution">
    <text evidence="1">The sequence shown here is derived from an EMBL/GenBank/DDBJ whole genome shotgun (WGS) entry which is preliminary data.</text>
</comment>